<accession>R7SH05</accession>
<dbReference type="GeneID" id="18843997"/>
<sequence length="56" mass="6247">TFPAAIRSAKIEFIKAWNVAGELVSPNSMTRGSNRPRSWTVNAAFHSSPSLMRTLW</sequence>
<organism evidence="1 2">
    <name type="scientific">Dichomitus squalens (strain LYAD-421)</name>
    <name type="common">Western red white-rot fungus</name>
    <dbReference type="NCBI Taxonomy" id="732165"/>
    <lineage>
        <taxon>Eukaryota</taxon>
        <taxon>Fungi</taxon>
        <taxon>Dikarya</taxon>
        <taxon>Basidiomycota</taxon>
        <taxon>Agaricomycotina</taxon>
        <taxon>Agaricomycetes</taxon>
        <taxon>Polyporales</taxon>
        <taxon>Polyporaceae</taxon>
        <taxon>Dichomitus</taxon>
    </lineage>
</organism>
<dbReference type="AlphaFoldDB" id="R7SH05"/>
<evidence type="ECO:0000313" key="1">
    <source>
        <dbReference type="EMBL" id="EJF55436.1"/>
    </source>
</evidence>
<evidence type="ECO:0000313" key="2">
    <source>
        <dbReference type="Proteomes" id="UP000053319"/>
    </source>
</evidence>
<dbReference type="RefSeq" id="XP_007371825.1">
    <property type="nucleotide sequence ID" value="XM_007371763.1"/>
</dbReference>
<dbReference type="KEGG" id="dsq:DICSQDRAFT_73992"/>
<gene>
    <name evidence="1" type="ORF">DICSQDRAFT_73992</name>
</gene>
<feature type="non-terminal residue" evidence="1">
    <location>
        <position position="1"/>
    </location>
</feature>
<dbReference type="HOGENOM" id="CLU_193398_0_0_1"/>
<dbReference type="Proteomes" id="UP000053319">
    <property type="component" value="Unassembled WGS sequence"/>
</dbReference>
<name>R7SH05_DICSQ</name>
<reference evidence="1 2" key="1">
    <citation type="journal article" date="2012" name="Science">
        <title>The Paleozoic origin of enzymatic lignin decomposition reconstructed from 31 fungal genomes.</title>
        <authorList>
            <person name="Floudas D."/>
            <person name="Binder M."/>
            <person name="Riley R."/>
            <person name="Barry K."/>
            <person name="Blanchette R.A."/>
            <person name="Henrissat B."/>
            <person name="Martinez A.T."/>
            <person name="Otillar R."/>
            <person name="Spatafora J.W."/>
            <person name="Yadav J.S."/>
            <person name="Aerts A."/>
            <person name="Benoit I."/>
            <person name="Boyd A."/>
            <person name="Carlson A."/>
            <person name="Copeland A."/>
            <person name="Coutinho P.M."/>
            <person name="de Vries R.P."/>
            <person name="Ferreira P."/>
            <person name="Findley K."/>
            <person name="Foster B."/>
            <person name="Gaskell J."/>
            <person name="Glotzer D."/>
            <person name="Gorecki P."/>
            <person name="Heitman J."/>
            <person name="Hesse C."/>
            <person name="Hori C."/>
            <person name="Igarashi K."/>
            <person name="Jurgens J.A."/>
            <person name="Kallen N."/>
            <person name="Kersten P."/>
            <person name="Kohler A."/>
            <person name="Kuees U."/>
            <person name="Kumar T.K.A."/>
            <person name="Kuo A."/>
            <person name="LaButti K."/>
            <person name="Larrondo L.F."/>
            <person name="Lindquist E."/>
            <person name="Ling A."/>
            <person name="Lombard V."/>
            <person name="Lucas S."/>
            <person name="Lundell T."/>
            <person name="Martin R."/>
            <person name="McLaughlin D.J."/>
            <person name="Morgenstern I."/>
            <person name="Morin E."/>
            <person name="Murat C."/>
            <person name="Nagy L.G."/>
            <person name="Nolan M."/>
            <person name="Ohm R.A."/>
            <person name="Patyshakuliyeva A."/>
            <person name="Rokas A."/>
            <person name="Ruiz-Duenas F.J."/>
            <person name="Sabat G."/>
            <person name="Salamov A."/>
            <person name="Samejima M."/>
            <person name="Schmutz J."/>
            <person name="Slot J.C."/>
            <person name="St John F."/>
            <person name="Stenlid J."/>
            <person name="Sun H."/>
            <person name="Sun S."/>
            <person name="Syed K."/>
            <person name="Tsang A."/>
            <person name="Wiebenga A."/>
            <person name="Young D."/>
            <person name="Pisabarro A."/>
            <person name="Eastwood D.C."/>
            <person name="Martin F."/>
            <person name="Cullen D."/>
            <person name="Grigoriev I.V."/>
            <person name="Hibbett D.S."/>
        </authorList>
    </citation>
    <scope>NUCLEOTIDE SEQUENCE [LARGE SCALE GENOMIC DNA]</scope>
    <source>
        <strain evidence="1 2">LYAD-421 SS1</strain>
    </source>
</reference>
<proteinExistence type="predicted"/>
<protein>
    <submittedName>
        <fullName evidence="1">Uncharacterized protein</fullName>
    </submittedName>
</protein>
<dbReference type="EMBL" id="JH719651">
    <property type="protein sequence ID" value="EJF55436.1"/>
    <property type="molecule type" value="Genomic_DNA"/>
</dbReference>